<sequence>MVRSDRRQFAGEHLREWLRFHAGGRRRHGRAPRRACAGFGREDYRAPKAEVAGFASSDPFRIKSIRMRDESDPKTIGIRYRSPLHARLRNCSLLLFSIALIMRTWDCKMKLSSSWIRLQKITQKIGKSHKSFGNVLRPSEVFLRLLGLQGNEGSKDNHILPMVASGKVESSGAFACLRHWETPTCSQALQLQIPFSDMLPCGRLELGGRRQP</sequence>
<gene>
    <name evidence="1" type="ORF">MUK42_06053</name>
</gene>
<proteinExistence type="predicted"/>
<evidence type="ECO:0000313" key="1">
    <source>
        <dbReference type="EMBL" id="URE13433.1"/>
    </source>
</evidence>
<evidence type="ECO:0000313" key="2">
    <source>
        <dbReference type="Proteomes" id="UP001055439"/>
    </source>
</evidence>
<dbReference type="Proteomes" id="UP001055439">
    <property type="component" value="Chromosome 6"/>
</dbReference>
<name>A0A9E7KAY2_9LILI</name>
<reference evidence="1" key="1">
    <citation type="submission" date="2022-05" db="EMBL/GenBank/DDBJ databases">
        <title>The Musa troglodytarum L. genome provides insights into the mechanism of non-climacteric behaviour and enrichment of carotenoids.</title>
        <authorList>
            <person name="Wang J."/>
        </authorList>
    </citation>
    <scope>NUCLEOTIDE SEQUENCE</scope>
    <source>
        <tissue evidence="1">Leaf</tissue>
    </source>
</reference>
<dbReference type="AlphaFoldDB" id="A0A9E7KAY2"/>
<protein>
    <submittedName>
        <fullName evidence="1">Uncharacterized protein</fullName>
    </submittedName>
</protein>
<accession>A0A9E7KAY2</accession>
<dbReference type="EMBL" id="CP097508">
    <property type="protein sequence ID" value="URE13433.1"/>
    <property type="molecule type" value="Genomic_DNA"/>
</dbReference>
<keyword evidence="2" id="KW-1185">Reference proteome</keyword>
<organism evidence="1 2">
    <name type="scientific">Musa troglodytarum</name>
    <name type="common">fe'i banana</name>
    <dbReference type="NCBI Taxonomy" id="320322"/>
    <lineage>
        <taxon>Eukaryota</taxon>
        <taxon>Viridiplantae</taxon>
        <taxon>Streptophyta</taxon>
        <taxon>Embryophyta</taxon>
        <taxon>Tracheophyta</taxon>
        <taxon>Spermatophyta</taxon>
        <taxon>Magnoliopsida</taxon>
        <taxon>Liliopsida</taxon>
        <taxon>Zingiberales</taxon>
        <taxon>Musaceae</taxon>
        <taxon>Musa</taxon>
    </lineage>
</organism>